<evidence type="ECO:0000256" key="9">
    <source>
        <dbReference type="ARBA" id="ARBA00049243"/>
    </source>
</evidence>
<dbReference type="PANTHER" id="PTHR43880">
    <property type="entry name" value="ALCOHOL DEHYDROGENASE"/>
    <property type="match status" value="1"/>
</dbReference>
<evidence type="ECO:0000256" key="11">
    <source>
        <dbReference type="SAM" id="MobiDB-lite"/>
    </source>
</evidence>
<comment type="similarity">
    <text evidence="2 10">Belongs to the zinc-containing alcohol dehydrogenase family.</text>
</comment>
<keyword evidence="6 13" id="KW-0560">Oxidoreductase</keyword>
<evidence type="ECO:0000256" key="8">
    <source>
        <dbReference type="ARBA" id="ARBA00049164"/>
    </source>
</evidence>
<dbReference type="NCBIfam" id="TIGR03989">
    <property type="entry name" value="Rxyl_3153"/>
    <property type="match status" value="1"/>
</dbReference>
<dbReference type="Pfam" id="PF00107">
    <property type="entry name" value="ADH_zinc_N"/>
    <property type="match status" value="1"/>
</dbReference>
<dbReference type="InterPro" id="IPR013149">
    <property type="entry name" value="ADH-like_C"/>
</dbReference>
<feature type="region of interest" description="Disordered" evidence="11">
    <location>
        <begin position="372"/>
        <end position="402"/>
    </location>
</feature>
<evidence type="ECO:0000259" key="12">
    <source>
        <dbReference type="SMART" id="SM00829"/>
    </source>
</evidence>
<dbReference type="GO" id="GO:0005829">
    <property type="term" value="C:cytosol"/>
    <property type="evidence" value="ECO:0007669"/>
    <property type="project" value="TreeGrafter"/>
</dbReference>
<dbReference type="GO" id="GO:0046294">
    <property type="term" value="P:formaldehyde catabolic process"/>
    <property type="evidence" value="ECO:0007669"/>
    <property type="project" value="TreeGrafter"/>
</dbReference>
<dbReference type="GO" id="GO:0051903">
    <property type="term" value="F:S-(hydroxymethyl)glutathione dehydrogenase [NAD(P)+] activity"/>
    <property type="evidence" value="ECO:0007669"/>
    <property type="project" value="TreeGrafter"/>
</dbReference>
<dbReference type="CDD" id="cd08279">
    <property type="entry name" value="Zn_ADH_class_III"/>
    <property type="match status" value="1"/>
</dbReference>
<protein>
    <recommendedName>
        <fullName evidence="3">alcohol dehydrogenase</fullName>
        <ecNumber evidence="3">1.1.1.1</ecNumber>
    </recommendedName>
</protein>
<dbReference type="AlphaFoldDB" id="A0AAW5Q7P8"/>
<accession>A0AAW5Q7P8</accession>
<evidence type="ECO:0000313" key="14">
    <source>
        <dbReference type="Proteomes" id="UP001206890"/>
    </source>
</evidence>
<dbReference type="InterPro" id="IPR036291">
    <property type="entry name" value="NAD(P)-bd_dom_sf"/>
</dbReference>
<dbReference type="PANTHER" id="PTHR43880:SF12">
    <property type="entry name" value="ALCOHOL DEHYDROGENASE CLASS-3"/>
    <property type="match status" value="1"/>
</dbReference>
<dbReference type="RefSeq" id="WP_246830998.1">
    <property type="nucleotide sequence ID" value="NZ_JALXRO010000052.1"/>
</dbReference>
<dbReference type="InterPro" id="IPR023921">
    <property type="entry name" value="ADH_Zn_actinomycetes"/>
</dbReference>
<dbReference type="InterPro" id="IPR002328">
    <property type="entry name" value="ADH_Zn_CS"/>
</dbReference>
<dbReference type="EMBL" id="JALXTC010000048">
    <property type="protein sequence ID" value="MCT2118218.1"/>
    <property type="molecule type" value="Genomic_DNA"/>
</dbReference>
<evidence type="ECO:0000256" key="10">
    <source>
        <dbReference type="RuleBase" id="RU361277"/>
    </source>
</evidence>
<comment type="catalytic activity">
    <reaction evidence="9">
        <text>a primary alcohol + NAD(+) = an aldehyde + NADH + H(+)</text>
        <dbReference type="Rhea" id="RHEA:10736"/>
        <dbReference type="ChEBI" id="CHEBI:15378"/>
        <dbReference type="ChEBI" id="CHEBI:15734"/>
        <dbReference type="ChEBI" id="CHEBI:17478"/>
        <dbReference type="ChEBI" id="CHEBI:57540"/>
        <dbReference type="ChEBI" id="CHEBI:57945"/>
        <dbReference type="EC" id="1.1.1.1"/>
    </reaction>
</comment>
<dbReference type="PROSITE" id="PS00059">
    <property type="entry name" value="ADH_ZINC"/>
    <property type="match status" value="1"/>
</dbReference>
<dbReference type="Gene3D" id="3.40.50.720">
    <property type="entry name" value="NAD(P)-binding Rossmann-like Domain"/>
    <property type="match status" value="1"/>
</dbReference>
<gene>
    <name evidence="13" type="ORF">M3D93_10705</name>
</gene>
<evidence type="ECO:0000256" key="2">
    <source>
        <dbReference type="ARBA" id="ARBA00008072"/>
    </source>
</evidence>
<comment type="cofactor">
    <cofactor evidence="1 10">
        <name>Zn(2+)</name>
        <dbReference type="ChEBI" id="CHEBI:29105"/>
    </cofactor>
</comment>
<feature type="domain" description="Enoyl reductase (ER)" evidence="12">
    <location>
        <begin position="20"/>
        <end position="365"/>
    </location>
</feature>
<keyword evidence="5 10" id="KW-0862">Zinc</keyword>
<keyword evidence="4 10" id="KW-0479">Metal-binding</keyword>
<dbReference type="EC" id="1.1.1.1" evidence="3"/>
<name>A0AAW5Q7P8_9ACTN</name>
<dbReference type="InterPro" id="IPR020843">
    <property type="entry name" value="ER"/>
</dbReference>
<evidence type="ECO:0000313" key="13">
    <source>
        <dbReference type="EMBL" id="MCT2118218.1"/>
    </source>
</evidence>
<dbReference type="Proteomes" id="UP001206890">
    <property type="component" value="Unassembled WGS sequence"/>
</dbReference>
<comment type="caution">
    <text evidence="13">The sequence shown here is derived from an EMBL/GenBank/DDBJ whole genome shotgun (WGS) entry which is preliminary data.</text>
</comment>
<evidence type="ECO:0000256" key="3">
    <source>
        <dbReference type="ARBA" id="ARBA00013190"/>
    </source>
</evidence>
<dbReference type="GO" id="GO:0008270">
    <property type="term" value="F:zinc ion binding"/>
    <property type="evidence" value="ECO:0007669"/>
    <property type="project" value="InterPro"/>
</dbReference>
<comment type="catalytic activity">
    <reaction evidence="8">
        <text>a secondary alcohol + NAD(+) = a ketone + NADH + H(+)</text>
        <dbReference type="Rhea" id="RHEA:10740"/>
        <dbReference type="ChEBI" id="CHEBI:15378"/>
        <dbReference type="ChEBI" id="CHEBI:17087"/>
        <dbReference type="ChEBI" id="CHEBI:35681"/>
        <dbReference type="ChEBI" id="CHEBI:57540"/>
        <dbReference type="ChEBI" id="CHEBI:57945"/>
        <dbReference type="EC" id="1.1.1.1"/>
    </reaction>
</comment>
<dbReference type="InterPro" id="IPR011032">
    <property type="entry name" value="GroES-like_sf"/>
</dbReference>
<dbReference type="SMART" id="SM00829">
    <property type="entry name" value="PKS_ER"/>
    <property type="match status" value="1"/>
</dbReference>
<dbReference type="SUPFAM" id="SSF51735">
    <property type="entry name" value="NAD(P)-binding Rossmann-fold domains"/>
    <property type="match status" value="1"/>
</dbReference>
<dbReference type="GO" id="GO:0004022">
    <property type="term" value="F:alcohol dehydrogenase (NAD+) activity"/>
    <property type="evidence" value="ECO:0007669"/>
    <property type="project" value="UniProtKB-EC"/>
</dbReference>
<evidence type="ECO:0000256" key="5">
    <source>
        <dbReference type="ARBA" id="ARBA00022833"/>
    </source>
</evidence>
<evidence type="ECO:0000256" key="4">
    <source>
        <dbReference type="ARBA" id="ARBA00022723"/>
    </source>
</evidence>
<feature type="compositionally biased region" description="Pro residues" evidence="11">
    <location>
        <begin position="392"/>
        <end position="402"/>
    </location>
</feature>
<dbReference type="SUPFAM" id="SSF50129">
    <property type="entry name" value="GroES-like"/>
    <property type="match status" value="1"/>
</dbReference>
<evidence type="ECO:0000256" key="7">
    <source>
        <dbReference type="ARBA" id="ARBA00023027"/>
    </source>
</evidence>
<keyword evidence="7" id="KW-0520">NAD</keyword>
<evidence type="ECO:0000256" key="1">
    <source>
        <dbReference type="ARBA" id="ARBA00001947"/>
    </source>
</evidence>
<reference evidence="13" key="1">
    <citation type="submission" date="2022-04" db="EMBL/GenBank/DDBJ databases">
        <title>Human microbiome associated bacterial genomes.</title>
        <authorList>
            <person name="Sandstrom S."/>
            <person name="Salamzade R."/>
            <person name="Kalan L.R."/>
        </authorList>
    </citation>
    <scope>NUCLEOTIDE SEQUENCE</scope>
    <source>
        <strain evidence="13">P3-SID1762</strain>
    </source>
</reference>
<evidence type="ECO:0000256" key="6">
    <source>
        <dbReference type="ARBA" id="ARBA00023002"/>
    </source>
</evidence>
<sequence>MKTKAVIARELGKPFEIVEAELDGPHFGEVLVKWKVAGLCHSDLHMRTGDLPGRLPIVLGHEGAGVVEAVGEGVTHVQPGDHVVGSFIPACGKCPACARGMSNLCDGGLNGTFGVMADGRYPFALDNGETAGAMCTLGTFSQYTVANMNSVVKIQDWIPFEVAALVGCGVTTGWGSAVYSADVKAGDTVVVFGIGGIGINAIQGARHAGARFILAIDTDETKLAKAREFGATHVYTDVEQAKAELPGLTWGLMAEKAIITIGVADAKVTADAVDMVGKRGVVVLTSMGGLDNQSITLTGLFVSQYEKVIKGSLFGSANAFHDIPNILRLWDEKQLKLDELVTHRFTLDQVNEGYEMMEAGGEGMVRGIIVHEDRPRRPTTRTYTDPAGSGVPGPPNRHPVAG</sequence>
<dbReference type="Pfam" id="PF08240">
    <property type="entry name" value="ADH_N"/>
    <property type="match status" value="1"/>
</dbReference>
<dbReference type="Gene3D" id="3.90.180.10">
    <property type="entry name" value="Medium-chain alcohol dehydrogenases, catalytic domain"/>
    <property type="match status" value="1"/>
</dbReference>
<proteinExistence type="inferred from homology"/>
<dbReference type="InterPro" id="IPR013154">
    <property type="entry name" value="ADH-like_N"/>
</dbReference>
<organism evidence="13 14">
    <name type="scientific">Dietzia cinnamea</name>
    <dbReference type="NCBI Taxonomy" id="321318"/>
    <lineage>
        <taxon>Bacteria</taxon>
        <taxon>Bacillati</taxon>
        <taxon>Actinomycetota</taxon>
        <taxon>Actinomycetes</taxon>
        <taxon>Mycobacteriales</taxon>
        <taxon>Dietziaceae</taxon>
        <taxon>Dietzia</taxon>
    </lineage>
</organism>